<dbReference type="EMBL" id="ML014114">
    <property type="protein sequence ID" value="RKP04051.1"/>
    <property type="molecule type" value="Genomic_DNA"/>
</dbReference>
<evidence type="ECO:0000256" key="1">
    <source>
        <dbReference type="SAM" id="MobiDB-lite"/>
    </source>
</evidence>
<evidence type="ECO:0000256" key="2">
    <source>
        <dbReference type="SAM" id="SignalP"/>
    </source>
</evidence>
<name>A0A4P9XFN8_9FUNG</name>
<accession>A0A4P9XFN8</accession>
<evidence type="ECO:0000313" key="3">
    <source>
        <dbReference type="EMBL" id="RKP04051.1"/>
    </source>
</evidence>
<feature type="region of interest" description="Disordered" evidence="1">
    <location>
        <begin position="91"/>
        <end position="140"/>
    </location>
</feature>
<keyword evidence="2" id="KW-0732">Signal</keyword>
<protein>
    <recommendedName>
        <fullName evidence="5">FAS1 domain-containing protein</fullName>
    </recommendedName>
</protein>
<gene>
    <name evidence="3" type="ORF">CXG81DRAFT_16477</name>
</gene>
<feature type="signal peptide" evidence="2">
    <location>
        <begin position="1"/>
        <end position="20"/>
    </location>
</feature>
<evidence type="ECO:0000313" key="4">
    <source>
        <dbReference type="Proteomes" id="UP000274922"/>
    </source>
</evidence>
<keyword evidence="4" id="KW-1185">Reference proteome</keyword>
<feature type="chain" id="PRO_5020820596" description="FAS1 domain-containing protein" evidence="2">
    <location>
        <begin position="21"/>
        <end position="169"/>
    </location>
</feature>
<dbReference type="Proteomes" id="UP000274922">
    <property type="component" value="Unassembled WGS sequence"/>
</dbReference>
<reference evidence="4" key="1">
    <citation type="journal article" date="2018" name="Nat. Microbiol.">
        <title>Leveraging single-cell genomics to expand the fungal tree of life.</title>
        <authorList>
            <person name="Ahrendt S.R."/>
            <person name="Quandt C.A."/>
            <person name="Ciobanu D."/>
            <person name="Clum A."/>
            <person name="Salamov A."/>
            <person name="Andreopoulos B."/>
            <person name="Cheng J.F."/>
            <person name="Woyke T."/>
            <person name="Pelin A."/>
            <person name="Henrissat B."/>
            <person name="Reynolds N.K."/>
            <person name="Benny G.L."/>
            <person name="Smith M.E."/>
            <person name="James T.Y."/>
            <person name="Grigoriev I.V."/>
        </authorList>
    </citation>
    <scope>NUCLEOTIDE SEQUENCE [LARGE SCALE GENOMIC DNA]</scope>
    <source>
        <strain evidence="4">ATCC 52028</strain>
    </source>
</reference>
<organism evidence="3 4">
    <name type="scientific">Caulochytrium protostelioides</name>
    <dbReference type="NCBI Taxonomy" id="1555241"/>
    <lineage>
        <taxon>Eukaryota</taxon>
        <taxon>Fungi</taxon>
        <taxon>Fungi incertae sedis</taxon>
        <taxon>Chytridiomycota</taxon>
        <taxon>Chytridiomycota incertae sedis</taxon>
        <taxon>Chytridiomycetes</taxon>
        <taxon>Caulochytriales</taxon>
        <taxon>Caulochytriaceae</taxon>
        <taxon>Caulochytrium</taxon>
    </lineage>
</organism>
<feature type="compositionally biased region" description="Low complexity" evidence="1">
    <location>
        <begin position="91"/>
        <end position="122"/>
    </location>
</feature>
<dbReference type="AlphaFoldDB" id="A0A4P9XFN8"/>
<proteinExistence type="predicted"/>
<evidence type="ECO:0008006" key="5">
    <source>
        <dbReference type="Google" id="ProtNLM"/>
    </source>
</evidence>
<sequence length="169" mass="16634">MKFAASVLALAAASAALVAADPAPAPQFTLSPELLVQITDAARNNPAFSSSLASLVNSAGGTASLLSQVQTDTSLQNVLTSALSSLSATSASATSTDSNNNSDSMTNTNSDTQSTTTINQNTGSGGGNNNQNNQNSAGMPGVSTPNLVALAAGPALLALSLGSALLTFF</sequence>